<dbReference type="Gene3D" id="3.40.630.40">
    <property type="entry name" value="Zn-dependent exopeptidases"/>
    <property type="match status" value="1"/>
</dbReference>
<evidence type="ECO:0000313" key="1">
    <source>
        <dbReference type="EMBL" id="TYO95847.1"/>
    </source>
</evidence>
<dbReference type="SUPFAM" id="SSF53187">
    <property type="entry name" value="Zn-dependent exopeptidases"/>
    <property type="match status" value="1"/>
</dbReference>
<dbReference type="GO" id="GO:0016787">
    <property type="term" value="F:hydrolase activity"/>
    <property type="evidence" value="ECO:0007669"/>
    <property type="project" value="UniProtKB-KW"/>
</dbReference>
<keyword evidence="2" id="KW-1185">Reference proteome</keyword>
<keyword evidence="1" id="KW-0378">Hydrolase</keyword>
<dbReference type="EMBL" id="VNIB01000016">
    <property type="protein sequence ID" value="TYO95847.1"/>
    <property type="molecule type" value="Genomic_DNA"/>
</dbReference>
<dbReference type="Pfam" id="PF05013">
    <property type="entry name" value="FGase"/>
    <property type="match status" value="1"/>
</dbReference>
<dbReference type="Proteomes" id="UP000324159">
    <property type="component" value="Unassembled WGS sequence"/>
</dbReference>
<organism evidence="1 2">
    <name type="scientific">Geothermobacter ehrlichii</name>
    <dbReference type="NCBI Taxonomy" id="213224"/>
    <lineage>
        <taxon>Bacteria</taxon>
        <taxon>Pseudomonadati</taxon>
        <taxon>Thermodesulfobacteriota</taxon>
        <taxon>Desulfuromonadia</taxon>
        <taxon>Desulfuromonadales</taxon>
        <taxon>Geothermobacteraceae</taxon>
        <taxon>Geothermobacter</taxon>
    </lineage>
</organism>
<accession>A0A5D3WGI6</accession>
<name>A0A5D3WGI6_9BACT</name>
<protein>
    <submittedName>
        <fullName evidence="1">N-formylglutamate amidohydrolase</fullName>
    </submittedName>
</protein>
<dbReference type="RefSeq" id="WP_148896987.1">
    <property type="nucleotide sequence ID" value="NZ_VNIB01000016.1"/>
</dbReference>
<comment type="caution">
    <text evidence="1">The sequence shown here is derived from an EMBL/GenBank/DDBJ whole genome shotgun (WGS) entry which is preliminary data.</text>
</comment>
<gene>
    <name evidence="1" type="ORF">EDC39_11654</name>
</gene>
<evidence type="ECO:0000313" key="2">
    <source>
        <dbReference type="Proteomes" id="UP000324159"/>
    </source>
</evidence>
<sequence length="282" mass="32414">MSEAKQTDRLLQQIRQGQTFSDTDYRGIARIRVRRDLPLVCVALHDGSAFPSDLEPLCRLSPAERLFEEDPHTAGLLEGMPVLLAGRESRYFYDLNRSPAKAVDPVAFGRKIWRQGAHPDPARAQARHRAFYRLAEVLIDRLVRRHGHCLVIDLHAYNASKIDRPTPLFNLGTAAIDERRHRPLLDFLLRRLQQIDLPGTTTRVAENDVFQGRGHFVNWLGRRFPDVLPLCLEVKKIYCDEHSGVLNRNVYDALAVQLPAALHDLYRRYRQQHRKRPGDNGP</sequence>
<dbReference type="OrthoDB" id="9785840at2"/>
<proteinExistence type="predicted"/>
<dbReference type="InterPro" id="IPR007709">
    <property type="entry name" value="N-FG_amidohydro"/>
</dbReference>
<dbReference type="AlphaFoldDB" id="A0A5D3WGI6"/>
<reference evidence="1 2" key="1">
    <citation type="submission" date="2019-07" db="EMBL/GenBank/DDBJ databases">
        <title>Genomic Encyclopedia of Type Strains, Phase IV (KMG-IV): sequencing the most valuable type-strain genomes for metagenomic binning, comparative biology and taxonomic classification.</title>
        <authorList>
            <person name="Goeker M."/>
        </authorList>
    </citation>
    <scope>NUCLEOTIDE SEQUENCE [LARGE SCALE GENOMIC DNA]</scope>
    <source>
        <strain evidence="1 2">SS015</strain>
    </source>
</reference>